<dbReference type="Pfam" id="PF00990">
    <property type="entry name" value="GGDEF"/>
    <property type="match status" value="1"/>
</dbReference>
<proteinExistence type="predicted"/>
<dbReference type="EMBL" id="CP003740">
    <property type="protein sequence ID" value="AGI69744.1"/>
    <property type="molecule type" value="Genomic_DNA"/>
</dbReference>
<protein>
    <submittedName>
        <fullName evidence="4">Putative diguanylate phosphodiesterase</fullName>
    </submittedName>
</protein>
<dbReference type="Pfam" id="PF00563">
    <property type="entry name" value="EAL"/>
    <property type="match status" value="1"/>
</dbReference>
<dbReference type="PROSITE" id="PS51257">
    <property type="entry name" value="PROKAR_LIPOPROTEIN"/>
    <property type="match status" value="1"/>
</dbReference>
<evidence type="ECO:0000313" key="4">
    <source>
        <dbReference type="EMBL" id="AGI69744.1"/>
    </source>
</evidence>
<dbReference type="AlphaFoldDB" id="M9RAR3"/>
<dbReference type="InterPro" id="IPR029787">
    <property type="entry name" value="Nucleotide_cyclase"/>
</dbReference>
<reference evidence="4 5" key="1">
    <citation type="journal article" date="2013" name="PLoS ONE">
        <title>Poles Apart: Arctic and Antarctic Octadecabacter strains Share High Genome Plasticity and a New Type of Xanthorhodopsin.</title>
        <authorList>
            <person name="Vollmers J."/>
            <person name="Voget S."/>
            <person name="Dietrich S."/>
            <person name="Gollnow K."/>
            <person name="Smits M."/>
            <person name="Meyer K."/>
            <person name="Brinkhoff T."/>
            <person name="Simon M."/>
            <person name="Daniel R."/>
        </authorList>
    </citation>
    <scope>NUCLEOTIDE SEQUENCE [LARGE SCALE GENOMIC DNA]</scope>
    <source>
        <strain evidence="4 5">307</strain>
    </source>
</reference>
<accession>M9RAR3</accession>
<dbReference type="PANTHER" id="PTHR33121">
    <property type="entry name" value="CYCLIC DI-GMP PHOSPHODIESTERASE PDEF"/>
    <property type="match status" value="1"/>
</dbReference>
<dbReference type="STRING" id="391626.OAN307_c43760"/>
<keyword evidence="1" id="KW-0812">Transmembrane</keyword>
<dbReference type="Gene3D" id="3.30.70.270">
    <property type="match status" value="1"/>
</dbReference>
<dbReference type="InterPro" id="IPR001633">
    <property type="entry name" value="EAL_dom"/>
</dbReference>
<dbReference type="OrthoDB" id="9814202at2"/>
<dbReference type="SUPFAM" id="SSF141868">
    <property type="entry name" value="EAL domain-like"/>
    <property type="match status" value="1"/>
</dbReference>
<keyword evidence="1" id="KW-1133">Transmembrane helix</keyword>
<evidence type="ECO:0000256" key="1">
    <source>
        <dbReference type="SAM" id="Phobius"/>
    </source>
</evidence>
<keyword evidence="1" id="KW-0472">Membrane</keyword>
<dbReference type="InterPro" id="IPR000160">
    <property type="entry name" value="GGDEF_dom"/>
</dbReference>
<evidence type="ECO:0000259" key="2">
    <source>
        <dbReference type="PROSITE" id="PS50883"/>
    </source>
</evidence>
<dbReference type="SMART" id="SM00052">
    <property type="entry name" value="EAL"/>
    <property type="match status" value="1"/>
</dbReference>
<dbReference type="InterPro" id="IPR050706">
    <property type="entry name" value="Cyclic-di-GMP_PDE-like"/>
</dbReference>
<dbReference type="KEGG" id="oat:OAN307_c43760"/>
<dbReference type="SUPFAM" id="SSF55073">
    <property type="entry name" value="Nucleotide cyclase"/>
    <property type="match status" value="1"/>
</dbReference>
<dbReference type="PROSITE" id="PS50883">
    <property type="entry name" value="EAL"/>
    <property type="match status" value="1"/>
</dbReference>
<dbReference type="HOGENOM" id="CLU_000445_70_50_5"/>
<name>M9RAR3_9RHOB</name>
<feature type="domain" description="EAL" evidence="2">
    <location>
        <begin position="231"/>
        <end position="486"/>
    </location>
</feature>
<dbReference type="PANTHER" id="PTHR33121:SF70">
    <property type="entry name" value="SIGNALING PROTEIN YKOW"/>
    <property type="match status" value="1"/>
</dbReference>
<dbReference type="InterPro" id="IPR035919">
    <property type="entry name" value="EAL_sf"/>
</dbReference>
<dbReference type="eggNOG" id="COG2200">
    <property type="taxonomic scope" value="Bacteria"/>
</dbReference>
<organism evidence="4 5">
    <name type="scientific">Octadecabacter antarcticus 307</name>
    <dbReference type="NCBI Taxonomy" id="391626"/>
    <lineage>
        <taxon>Bacteria</taxon>
        <taxon>Pseudomonadati</taxon>
        <taxon>Pseudomonadota</taxon>
        <taxon>Alphaproteobacteria</taxon>
        <taxon>Rhodobacterales</taxon>
        <taxon>Roseobacteraceae</taxon>
        <taxon>Octadecabacter</taxon>
    </lineage>
</organism>
<evidence type="ECO:0000259" key="3">
    <source>
        <dbReference type="PROSITE" id="PS50887"/>
    </source>
</evidence>
<dbReference type="CDD" id="cd01948">
    <property type="entry name" value="EAL"/>
    <property type="match status" value="1"/>
</dbReference>
<evidence type="ECO:0000313" key="5">
    <source>
        <dbReference type="Proteomes" id="UP000005307"/>
    </source>
</evidence>
<feature type="domain" description="GGDEF" evidence="3">
    <location>
        <begin position="86"/>
        <end position="222"/>
    </location>
</feature>
<dbReference type="Gene3D" id="3.20.20.450">
    <property type="entry name" value="EAL domain"/>
    <property type="match status" value="1"/>
</dbReference>
<dbReference type="Proteomes" id="UP000005307">
    <property type="component" value="Chromosome"/>
</dbReference>
<dbReference type="PROSITE" id="PS50887">
    <property type="entry name" value="GGDEF"/>
    <property type="match status" value="1"/>
</dbReference>
<dbReference type="InterPro" id="IPR043128">
    <property type="entry name" value="Rev_trsase/Diguanyl_cyclase"/>
</dbReference>
<dbReference type="SMART" id="SM00267">
    <property type="entry name" value="GGDEF"/>
    <property type="match status" value="1"/>
</dbReference>
<sequence length="500" mass="54617">MLNRSGAPLNLRYKAYSATGIAASCGVAIAILGLPGILASLIFMPLVILLIILPSGQQPDVPAIMTKDKRGLIVGCLSRFIDEIRHPTVAMIVEIDDYQQLEEVYGRESLESALTFTQCVIQEHLTEADVTIHLDGSRFMSALAPQAPHEHEAMLNTCTRIQQALSNVPFMTELPVQLTASIGFAASNMLERPTAEGLMRASFSALSEARRKAPNAVRAFSEAMLSRQASLQKITKDAKRAFEQGEIFAYFQPQLNLDDGTLSGFEALTRWHHPERGIISPADFLPALEQAGLMQKLGDTMIKQALQALTFWDKSGLNVPQIGVNFSTIELRNPHLVDRIAMHLDVSNIAPHRLVIEVLETVIADDAGDDIIGNLAALAELGCGIDLDDFGTGYASITNIRRFSVGRIKIDRSFVAGVDTDSEQRNMVAAILTMADRLGVQTLAEGVETRGEKDALHALGCHDVQGFQIARPMPVQETVEWATAYFQRSHAPAHFPKRAG</sequence>
<keyword evidence="5" id="KW-1185">Reference proteome</keyword>
<gene>
    <name evidence="4" type="ORF">OAN307_c43760</name>
</gene>
<dbReference type="GO" id="GO:0071111">
    <property type="term" value="F:cyclic-guanylate-specific phosphodiesterase activity"/>
    <property type="evidence" value="ECO:0007669"/>
    <property type="project" value="InterPro"/>
</dbReference>
<feature type="transmembrane region" description="Helical" evidence="1">
    <location>
        <begin position="21"/>
        <end position="53"/>
    </location>
</feature>